<proteinExistence type="inferred from homology"/>
<dbReference type="AlphaFoldDB" id="A0A2R4XG38"/>
<comment type="similarity">
    <text evidence="1">Belongs to the Gfa family.</text>
</comment>
<dbReference type="KEGG" id="boz:DBV39_02320"/>
<evidence type="ECO:0000256" key="1">
    <source>
        <dbReference type="ARBA" id="ARBA00005495"/>
    </source>
</evidence>
<evidence type="ECO:0000256" key="2">
    <source>
        <dbReference type="ARBA" id="ARBA00022723"/>
    </source>
</evidence>
<reference evidence="6 7" key="1">
    <citation type="submission" date="2018-04" db="EMBL/GenBank/DDBJ databases">
        <title>Bordetella sp. HZ20 isolated from seawater.</title>
        <authorList>
            <person name="Sun C."/>
        </authorList>
    </citation>
    <scope>NUCLEOTIDE SEQUENCE [LARGE SCALE GENOMIC DNA]</scope>
    <source>
        <strain evidence="6 7">HZ20</strain>
    </source>
</reference>
<keyword evidence="7" id="KW-1185">Reference proteome</keyword>
<evidence type="ECO:0000259" key="5">
    <source>
        <dbReference type="PROSITE" id="PS51891"/>
    </source>
</evidence>
<evidence type="ECO:0000256" key="3">
    <source>
        <dbReference type="ARBA" id="ARBA00022833"/>
    </source>
</evidence>
<organism evidence="6 7">
    <name type="scientific">Orrella marina</name>
    <dbReference type="NCBI Taxonomy" id="2163011"/>
    <lineage>
        <taxon>Bacteria</taxon>
        <taxon>Pseudomonadati</taxon>
        <taxon>Pseudomonadota</taxon>
        <taxon>Betaproteobacteria</taxon>
        <taxon>Burkholderiales</taxon>
        <taxon>Alcaligenaceae</taxon>
        <taxon>Orrella</taxon>
    </lineage>
</organism>
<dbReference type="PROSITE" id="PS51891">
    <property type="entry name" value="CENP_V_GFA"/>
    <property type="match status" value="1"/>
</dbReference>
<feature type="domain" description="CENP-V/GFA" evidence="5">
    <location>
        <begin position="7"/>
        <end position="107"/>
    </location>
</feature>
<dbReference type="GO" id="GO:0016846">
    <property type="term" value="F:carbon-sulfur lyase activity"/>
    <property type="evidence" value="ECO:0007669"/>
    <property type="project" value="InterPro"/>
</dbReference>
<keyword evidence="3" id="KW-0862">Zinc</keyword>
<dbReference type="Gene3D" id="3.90.1590.10">
    <property type="entry name" value="glutathione-dependent formaldehyde- activating enzyme (gfa)"/>
    <property type="match status" value="1"/>
</dbReference>
<dbReference type="GO" id="GO:0046872">
    <property type="term" value="F:metal ion binding"/>
    <property type="evidence" value="ECO:0007669"/>
    <property type="project" value="UniProtKB-KW"/>
</dbReference>
<dbReference type="EMBL" id="CP028901">
    <property type="protein sequence ID" value="AWB32741.1"/>
    <property type="molecule type" value="Genomic_DNA"/>
</dbReference>
<dbReference type="RefSeq" id="WP_108620182.1">
    <property type="nucleotide sequence ID" value="NZ_CP028901.1"/>
</dbReference>
<keyword evidence="4" id="KW-0456">Lyase</keyword>
<evidence type="ECO:0000313" key="7">
    <source>
        <dbReference type="Proteomes" id="UP000244571"/>
    </source>
</evidence>
<dbReference type="PANTHER" id="PTHR33337">
    <property type="entry name" value="GFA DOMAIN-CONTAINING PROTEIN"/>
    <property type="match status" value="1"/>
</dbReference>
<name>A0A2R4XG38_9BURK</name>
<evidence type="ECO:0000313" key="6">
    <source>
        <dbReference type="EMBL" id="AWB32741.1"/>
    </source>
</evidence>
<protein>
    <submittedName>
        <fullName evidence="6">Aldehyde-activating protein</fullName>
    </submittedName>
</protein>
<accession>A0A2R4XG38</accession>
<evidence type="ECO:0000256" key="4">
    <source>
        <dbReference type="ARBA" id="ARBA00023239"/>
    </source>
</evidence>
<dbReference type="Pfam" id="PF04828">
    <property type="entry name" value="GFA"/>
    <property type="match status" value="1"/>
</dbReference>
<dbReference type="OrthoDB" id="327703at2"/>
<dbReference type="InterPro" id="IPR006913">
    <property type="entry name" value="CENP-V/GFA"/>
</dbReference>
<dbReference type="PANTHER" id="PTHR33337:SF40">
    <property type="entry name" value="CENP-V_GFA DOMAIN-CONTAINING PROTEIN-RELATED"/>
    <property type="match status" value="1"/>
</dbReference>
<dbReference type="SUPFAM" id="SSF51316">
    <property type="entry name" value="Mss4-like"/>
    <property type="match status" value="1"/>
</dbReference>
<dbReference type="InterPro" id="IPR011057">
    <property type="entry name" value="Mss4-like_sf"/>
</dbReference>
<dbReference type="Proteomes" id="UP000244571">
    <property type="component" value="Chromosome"/>
</dbReference>
<gene>
    <name evidence="6" type="ORF">DBV39_02320</name>
</gene>
<keyword evidence="2" id="KW-0479">Metal-binding</keyword>
<sequence length="139" mass="15828">MKDGKLLQGQCLCGGVSIRLKHDNPTMSACHCRICRRWSGGPFLTLESHQAPQMEGAENVRTYSSSDWAERGFCGTCGTHLFYRLKQGEFYALPAGLFEEAEHWPFELQVFVDEKPANYAFIQRTREMTGEDVFKAWSP</sequence>